<evidence type="ECO:0000313" key="1">
    <source>
        <dbReference type="EMBL" id="MDP9959304.1"/>
    </source>
</evidence>
<reference evidence="1 2" key="1">
    <citation type="submission" date="2023-07" db="EMBL/GenBank/DDBJ databases">
        <title>Sorghum-associated microbial communities from plants grown in Nebraska, USA.</title>
        <authorList>
            <person name="Schachtman D."/>
        </authorList>
    </citation>
    <scope>NUCLEOTIDE SEQUENCE [LARGE SCALE GENOMIC DNA]</scope>
    <source>
        <strain evidence="1 2">CC351</strain>
    </source>
</reference>
<dbReference type="Proteomes" id="UP001235513">
    <property type="component" value="Unassembled WGS sequence"/>
</dbReference>
<gene>
    <name evidence="1" type="ORF">J2T04_001183</name>
</gene>
<name>A0ABT9SKD1_9FLAO</name>
<sequence>MKILSNAVEAIQIGLEDYMNDDPRRAQSALRNIFAGILLLFKEKLRRMSPEDSDEVLIKKDIRPVLNSDDGLLFKGRGDKTVDVAQIQERFGSLGVKVDWAVLNEIGKLRNTIEHYYTEKPPSVINEIVSKSFKIINDFCKNHLEEDPIELFGIDSWGVFLEADDIYEKEKKGSVESLAKVDWTFPTLISAIEHLRCPSCASDLIYASCEKEYQPAEKMTLICKKCQEEFDFEEVIEECIREELRADAYIAVTDGGNDPYDECPECGLATYIYSEECCLRCGYEQESARCLVCGTSLDLYEAHEGNLCSYHKWSMEKSDD</sequence>
<organism evidence="1 2">
    <name type="scientific">Chryseobacterium lathyri</name>
    <dbReference type="NCBI Taxonomy" id="395933"/>
    <lineage>
        <taxon>Bacteria</taxon>
        <taxon>Pseudomonadati</taxon>
        <taxon>Bacteroidota</taxon>
        <taxon>Flavobacteriia</taxon>
        <taxon>Flavobacteriales</taxon>
        <taxon>Weeksellaceae</taxon>
        <taxon>Chryseobacterium group</taxon>
        <taxon>Chryseobacterium</taxon>
    </lineage>
</organism>
<protein>
    <submittedName>
        <fullName evidence="1">Uncharacterized protein YbaR (Trm112 family)</fullName>
    </submittedName>
</protein>
<dbReference type="EMBL" id="JAUSRL010000002">
    <property type="protein sequence ID" value="MDP9959304.1"/>
    <property type="molecule type" value="Genomic_DNA"/>
</dbReference>
<accession>A0ABT9SKD1</accession>
<dbReference type="RefSeq" id="WP_306842004.1">
    <property type="nucleotide sequence ID" value="NZ_JAUSRL010000002.1"/>
</dbReference>
<proteinExistence type="predicted"/>
<comment type="caution">
    <text evidence="1">The sequence shown here is derived from an EMBL/GenBank/DDBJ whole genome shotgun (WGS) entry which is preliminary data.</text>
</comment>
<evidence type="ECO:0000313" key="2">
    <source>
        <dbReference type="Proteomes" id="UP001235513"/>
    </source>
</evidence>
<keyword evidence="2" id="KW-1185">Reference proteome</keyword>